<dbReference type="PANTHER" id="PTHR14484">
    <property type="entry name" value="COILED-COIL DOMAIN-CONTAINING PROTEIN 71"/>
    <property type="match status" value="1"/>
</dbReference>
<dbReference type="eggNOG" id="ENOG502RY9H">
    <property type="taxonomic scope" value="Eukaryota"/>
</dbReference>
<feature type="domain" description="Laminin IV type B" evidence="16">
    <location>
        <begin position="755"/>
        <end position="910"/>
    </location>
</feature>
<keyword evidence="6" id="KW-0677">Repeat</keyword>
<feature type="compositionally biased region" description="Basic and acidic residues" evidence="14">
    <location>
        <begin position="285"/>
        <end position="294"/>
    </location>
</feature>
<feature type="region of interest" description="Disordered" evidence="14">
    <location>
        <begin position="85"/>
        <end position="120"/>
    </location>
</feature>
<dbReference type="Proteomes" id="UP000031443">
    <property type="component" value="Unassembled WGS sequence"/>
</dbReference>
<keyword evidence="11" id="KW-0325">Glycoprotein</keyword>
<gene>
    <name evidence="17" type="ORF">UY3_12784</name>
</gene>
<keyword evidence="7" id="KW-0084">Basement membrane</keyword>
<dbReference type="GO" id="GO:0005604">
    <property type="term" value="C:basement membrane"/>
    <property type="evidence" value="ECO:0007669"/>
    <property type="project" value="UniProtKB-SubCell"/>
</dbReference>
<feature type="region of interest" description="Disordered" evidence="14">
    <location>
        <begin position="769"/>
        <end position="808"/>
    </location>
</feature>
<dbReference type="PROSITE" id="PS51116">
    <property type="entry name" value="LAMININ_IVB"/>
    <property type="match status" value="1"/>
</dbReference>
<feature type="compositionally biased region" description="Basic and acidic residues" evidence="14">
    <location>
        <begin position="259"/>
        <end position="274"/>
    </location>
</feature>
<keyword evidence="3" id="KW-0272">Extracellular matrix</keyword>
<organism evidence="17 18">
    <name type="scientific">Chelonia mydas</name>
    <name type="common">Green sea-turtle</name>
    <name type="synonym">Chelonia agassizi</name>
    <dbReference type="NCBI Taxonomy" id="8469"/>
    <lineage>
        <taxon>Eukaryota</taxon>
        <taxon>Metazoa</taxon>
        <taxon>Chordata</taxon>
        <taxon>Craniata</taxon>
        <taxon>Vertebrata</taxon>
        <taxon>Euteleostomi</taxon>
        <taxon>Archelosauria</taxon>
        <taxon>Testudinata</taxon>
        <taxon>Testudines</taxon>
        <taxon>Cryptodira</taxon>
        <taxon>Durocryptodira</taxon>
        <taxon>Americhelydia</taxon>
        <taxon>Chelonioidea</taxon>
        <taxon>Cheloniidae</taxon>
        <taxon>Chelonia</taxon>
    </lineage>
</organism>
<evidence type="ECO:0000256" key="11">
    <source>
        <dbReference type="ARBA" id="ARBA00023180"/>
    </source>
</evidence>
<evidence type="ECO:0000256" key="8">
    <source>
        <dbReference type="ARBA" id="ARBA00022889"/>
    </source>
</evidence>
<evidence type="ECO:0000313" key="18">
    <source>
        <dbReference type="Proteomes" id="UP000031443"/>
    </source>
</evidence>
<evidence type="ECO:0000313" key="17">
    <source>
        <dbReference type="EMBL" id="EMP30084.1"/>
    </source>
</evidence>
<reference evidence="18" key="1">
    <citation type="journal article" date="2013" name="Nat. Genet.">
        <title>The draft genomes of soft-shell turtle and green sea turtle yield insights into the development and evolution of the turtle-specific body plan.</title>
        <authorList>
            <person name="Wang Z."/>
            <person name="Pascual-Anaya J."/>
            <person name="Zadissa A."/>
            <person name="Li W."/>
            <person name="Niimura Y."/>
            <person name="Huang Z."/>
            <person name="Li C."/>
            <person name="White S."/>
            <person name="Xiong Z."/>
            <person name="Fang D."/>
            <person name="Wang B."/>
            <person name="Ming Y."/>
            <person name="Chen Y."/>
            <person name="Zheng Y."/>
            <person name="Kuraku S."/>
            <person name="Pignatelli M."/>
            <person name="Herrero J."/>
            <person name="Beal K."/>
            <person name="Nozawa M."/>
            <person name="Li Q."/>
            <person name="Wang J."/>
            <person name="Zhang H."/>
            <person name="Yu L."/>
            <person name="Shigenobu S."/>
            <person name="Wang J."/>
            <person name="Liu J."/>
            <person name="Flicek P."/>
            <person name="Searle S."/>
            <person name="Wang J."/>
            <person name="Kuratani S."/>
            <person name="Yin Y."/>
            <person name="Aken B."/>
            <person name="Zhang G."/>
            <person name="Irie N."/>
        </authorList>
    </citation>
    <scope>NUCLEOTIDE SEQUENCE [LARGE SCALE GENOMIC DNA]</scope>
</reference>
<dbReference type="FunFam" id="2.10.25.10:FF:000135">
    <property type="entry name" value="Laminin subunit beta 4"/>
    <property type="match status" value="1"/>
</dbReference>
<dbReference type="CDD" id="cd00055">
    <property type="entry name" value="EGF_Lam"/>
    <property type="match status" value="3"/>
</dbReference>
<dbReference type="Gene3D" id="2.170.300.10">
    <property type="entry name" value="Tie2 ligand-binding domain superfamily"/>
    <property type="match status" value="1"/>
</dbReference>
<feature type="region of interest" description="Disordered" evidence="14">
    <location>
        <begin position="241"/>
        <end position="308"/>
    </location>
</feature>
<feature type="compositionally biased region" description="Polar residues" evidence="14">
    <location>
        <begin position="42"/>
        <end position="60"/>
    </location>
</feature>
<dbReference type="Pfam" id="PF00053">
    <property type="entry name" value="EGF_laminin"/>
    <property type="match status" value="2"/>
</dbReference>
<keyword evidence="10 13" id="KW-1015">Disulfide bond</keyword>
<dbReference type="FunFam" id="2.10.25.10:FF:000084">
    <property type="entry name" value="Laminin subunit alpha 3"/>
    <property type="match status" value="1"/>
</dbReference>
<dbReference type="InterPro" id="IPR026695">
    <property type="entry name" value="Ccdc71/71L"/>
</dbReference>
<dbReference type="AlphaFoldDB" id="M7AZ97"/>
<name>M7AZ97_CHEMY</name>
<keyword evidence="2" id="KW-0964">Secreted</keyword>
<dbReference type="Pfam" id="PF00055">
    <property type="entry name" value="Laminin_N"/>
    <property type="match status" value="1"/>
</dbReference>
<dbReference type="PANTHER" id="PTHR14484:SF0">
    <property type="entry name" value="COILED-COIL DOMAIN-CONTAINING PROTEIN 71"/>
    <property type="match status" value="1"/>
</dbReference>
<evidence type="ECO:0000256" key="2">
    <source>
        <dbReference type="ARBA" id="ARBA00022525"/>
    </source>
</evidence>
<dbReference type="Pfam" id="PF15374">
    <property type="entry name" value="CCDC71L"/>
    <property type="match status" value="1"/>
</dbReference>
<feature type="region of interest" description="Disordered" evidence="14">
    <location>
        <begin position="42"/>
        <end position="65"/>
    </location>
</feature>
<dbReference type="InterPro" id="IPR056863">
    <property type="entry name" value="LMN_ATRN_NET-like_EGF"/>
</dbReference>
<dbReference type="Gene3D" id="2.60.120.260">
    <property type="entry name" value="Galactose-binding domain-like"/>
    <property type="match status" value="1"/>
</dbReference>
<protein>
    <submittedName>
        <fullName evidence="17">Laminin subunit beta-1</fullName>
    </submittedName>
</protein>
<feature type="disulfide bond" evidence="13">
    <location>
        <begin position="701"/>
        <end position="715"/>
    </location>
</feature>
<keyword evidence="8" id="KW-0130">Cell adhesion</keyword>
<feature type="compositionally biased region" description="Low complexity" evidence="14">
    <location>
        <begin position="241"/>
        <end position="253"/>
    </location>
</feature>
<dbReference type="InterPro" id="IPR008211">
    <property type="entry name" value="Laminin_N"/>
</dbReference>
<evidence type="ECO:0000256" key="7">
    <source>
        <dbReference type="ARBA" id="ARBA00022869"/>
    </source>
</evidence>
<evidence type="ECO:0000256" key="3">
    <source>
        <dbReference type="ARBA" id="ARBA00022530"/>
    </source>
</evidence>
<feature type="disulfide bond" evidence="13">
    <location>
        <begin position="636"/>
        <end position="645"/>
    </location>
</feature>
<evidence type="ECO:0000256" key="6">
    <source>
        <dbReference type="ARBA" id="ARBA00022737"/>
    </source>
</evidence>
<feature type="domain" description="Laminin EGF-like" evidence="15">
    <location>
        <begin position="606"/>
        <end position="665"/>
    </location>
</feature>
<accession>M7AZ97</accession>
<sequence length="910" mass="98050">MSKDLSDTETQLVAFLQGLKEEGHQPTILRSKDVYGYSSCTAATPSQTHESTQDSSSTGAAVSDCKAPVRSPAVTAEMPGTLAGVSVRSPNVRTKPVSKGSSTNLLLNSLKETRSGTSKASAMGFPANMYPDVYPAMRLSVVLEALVPLKATASCLESKFKPGHLGISPSDLKLLKASGASRQNAKLPSGQLDPKGYKHVVKKAPESPALAVTLLKGTKGGVLKESNACKASGILNGRITGSSSQCCSGGSQSKAFKNKAKEVPVGRTEWKDSSSQEPVGQKRKRAEEAKEAPQKKKKNAMNKPELGQSTLNLLRSRAIKVDSSSSDDERVYENPHEPGQPLPGRRVQAMHTVHACGKRKMFSSPLSVALRGGLSIHQHKPYFLEKPDHRCPWSCWLLSCCWDSEKCFSCDSRSPSLRTSHRIQNVVYLGGQDGHATWWQSENGVEHVSIRLDLEAEFHFTHLIMKFKHTPMGRSCQLCKPFYYHSPLADIRASTACVRECPAGRAWAASSGRGPPPGFSALCSPSSEARAGAGWVPAAQRGHPLSQGYRPCHFDMAVYLATGNASGGVCDDCQHNTMGRSCQLCKPFYYRDPGRDLGDPGACRACDCDPVGSLDGGVCDSHTDVALGMIAGQCRCKEHVQGVRCDSCKEAFYGLSRTDPQGCQPCRCDPRGILTGSPPCDHVSGDCYCKRFVSGRYCSQCLPEFWGLSTDVAGCRPRACDFGGAYSNRCSMEDGLGPPHLSGRQCDQVQPGYFCAPLDYYSYEAEHATGHAPTHPTLPGALRPEAPSDCLEHSRGLPNGRKGRLRRQRDTMVLEEQGGLGHVIPPGLHPAPVLGGADAQTTCPTVDSARPTGPDVEVVSREHVGHMITWTGPGFARVRDGAGLSFHIDNIPYAMEYDILIRYEPEVCGA</sequence>
<keyword evidence="9" id="KW-0175">Coiled coil</keyword>
<dbReference type="PRINTS" id="PR00011">
    <property type="entry name" value="EGFLAMININ"/>
</dbReference>
<evidence type="ECO:0000256" key="5">
    <source>
        <dbReference type="ARBA" id="ARBA00022729"/>
    </source>
</evidence>
<dbReference type="FunFam" id="2.170.300.10:FF:000004">
    <property type="entry name" value="Laminin subunit beta 1"/>
    <property type="match status" value="1"/>
</dbReference>
<evidence type="ECO:0000256" key="9">
    <source>
        <dbReference type="ARBA" id="ARBA00023054"/>
    </source>
</evidence>
<dbReference type="EMBL" id="KB552014">
    <property type="protein sequence ID" value="EMP30084.1"/>
    <property type="molecule type" value="Genomic_DNA"/>
</dbReference>
<keyword evidence="5" id="KW-0732">Signal</keyword>
<feature type="compositionally biased region" description="Basic and acidic residues" evidence="14">
    <location>
        <begin position="327"/>
        <end position="336"/>
    </location>
</feature>
<keyword evidence="12 13" id="KW-0424">Laminin EGF-like domain</keyword>
<dbReference type="SMART" id="SM00180">
    <property type="entry name" value="EGF_Lam"/>
    <property type="match status" value="3"/>
</dbReference>
<dbReference type="InterPro" id="IPR013015">
    <property type="entry name" value="Laminin_IV_B"/>
</dbReference>
<dbReference type="STRING" id="8469.M7AZ97"/>
<comment type="caution">
    <text evidence="13">Lacks conserved residue(s) required for the propagation of feature annotation.</text>
</comment>
<evidence type="ECO:0000256" key="1">
    <source>
        <dbReference type="ARBA" id="ARBA00004302"/>
    </source>
</evidence>
<dbReference type="Pfam" id="PF21199">
    <property type="entry name" value="LAMININ_IV_B"/>
    <property type="match status" value="1"/>
</dbReference>
<dbReference type="InterPro" id="IPR002049">
    <property type="entry name" value="LE_dom"/>
</dbReference>
<dbReference type="Pfam" id="PF24973">
    <property type="entry name" value="EGF_LMN_ATRN"/>
    <property type="match status" value="1"/>
</dbReference>
<evidence type="ECO:0000256" key="10">
    <source>
        <dbReference type="ARBA" id="ARBA00023157"/>
    </source>
</evidence>
<evidence type="ECO:0000259" key="16">
    <source>
        <dbReference type="PROSITE" id="PS51116"/>
    </source>
</evidence>
<keyword evidence="4" id="KW-0597">Phosphoprotein</keyword>
<dbReference type="GO" id="GO:0007155">
    <property type="term" value="P:cell adhesion"/>
    <property type="evidence" value="ECO:0007669"/>
    <property type="project" value="UniProtKB-KW"/>
</dbReference>
<dbReference type="SMART" id="SM00136">
    <property type="entry name" value="LamNT"/>
    <property type="match status" value="1"/>
</dbReference>
<dbReference type="SUPFAM" id="SSF57196">
    <property type="entry name" value="EGF/Laminin"/>
    <property type="match status" value="3"/>
</dbReference>
<evidence type="ECO:0000256" key="12">
    <source>
        <dbReference type="ARBA" id="ARBA00023292"/>
    </source>
</evidence>
<feature type="disulfide bond" evidence="13">
    <location>
        <begin position="689"/>
        <end position="698"/>
    </location>
</feature>
<dbReference type="PROSITE" id="PS50027">
    <property type="entry name" value="EGF_LAM_2"/>
    <property type="match status" value="2"/>
</dbReference>
<evidence type="ECO:0000256" key="13">
    <source>
        <dbReference type="PROSITE-ProRule" id="PRU00460"/>
    </source>
</evidence>
<keyword evidence="18" id="KW-1185">Reference proteome</keyword>
<dbReference type="Gene3D" id="2.10.25.10">
    <property type="entry name" value="Laminin"/>
    <property type="match status" value="2"/>
</dbReference>
<feature type="domain" description="Laminin EGF-like" evidence="15">
    <location>
        <begin position="666"/>
        <end position="717"/>
    </location>
</feature>
<proteinExistence type="predicted"/>
<comment type="subcellular location">
    <subcellularLocation>
        <location evidence="1">Secreted</location>
        <location evidence="1">Extracellular space</location>
        <location evidence="1">Extracellular matrix</location>
        <location evidence="1">Basement membrane</location>
    </subcellularLocation>
</comment>
<evidence type="ECO:0000256" key="4">
    <source>
        <dbReference type="ARBA" id="ARBA00022553"/>
    </source>
</evidence>
<evidence type="ECO:0000259" key="15">
    <source>
        <dbReference type="PROSITE" id="PS50027"/>
    </source>
</evidence>
<feature type="region of interest" description="Disordered" evidence="14">
    <location>
        <begin position="322"/>
        <end position="344"/>
    </location>
</feature>
<dbReference type="PROSITE" id="PS01248">
    <property type="entry name" value="EGF_LAM_1"/>
    <property type="match status" value="2"/>
</dbReference>
<evidence type="ECO:0000256" key="14">
    <source>
        <dbReference type="SAM" id="MobiDB-lite"/>
    </source>
</evidence>